<dbReference type="InterPro" id="IPR002109">
    <property type="entry name" value="Glutaredoxin"/>
</dbReference>
<gene>
    <name evidence="1" type="ORF">UL81_03660</name>
</gene>
<dbReference type="KEGG" id="ccj:UL81_03660"/>
<reference evidence="1 2" key="1">
    <citation type="journal article" date="2015" name="Genome Announc.">
        <title>Complete Genome Sequence of Corynebacterium camporealensis DSM 44610, Isolated from the Milk of a Manchega Sheep with Subclinical Mastitis.</title>
        <authorList>
            <person name="Ruckert C."/>
            <person name="Albersmeier A."/>
            <person name="Winkler A."/>
            <person name="Tauch A."/>
        </authorList>
    </citation>
    <scope>NUCLEOTIDE SEQUENCE [LARGE SCALE GENOMIC DNA]</scope>
    <source>
        <strain evidence="1 2">DSM 44610</strain>
    </source>
</reference>
<dbReference type="PATRIC" id="fig|161896.4.peg.718"/>
<dbReference type="Proteomes" id="UP000033566">
    <property type="component" value="Chromosome"/>
</dbReference>
<dbReference type="Pfam" id="PF00462">
    <property type="entry name" value="Glutaredoxin"/>
    <property type="match status" value="1"/>
</dbReference>
<dbReference type="HOGENOM" id="CLU_026126_11_1_11"/>
<sequence length="93" mass="10118">MSVSTPDTTEHVTVFYADWCPFCSKLRQDLAADGTPHALVDAEAEGTEDINEWIKSVNDGNRIVPTVLYSDGTTATNPAAADVRKKFEELDAS</sequence>
<organism evidence="1 2">
    <name type="scientific">Corynebacterium camporealensis</name>
    <dbReference type="NCBI Taxonomy" id="161896"/>
    <lineage>
        <taxon>Bacteria</taxon>
        <taxon>Bacillati</taxon>
        <taxon>Actinomycetota</taxon>
        <taxon>Actinomycetes</taxon>
        <taxon>Mycobacteriales</taxon>
        <taxon>Corynebacteriaceae</taxon>
        <taxon>Corynebacterium</taxon>
    </lineage>
</organism>
<dbReference type="STRING" id="161896.UL81_03660"/>
<dbReference type="SUPFAM" id="SSF52833">
    <property type="entry name" value="Thioredoxin-like"/>
    <property type="match status" value="1"/>
</dbReference>
<dbReference type="AlphaFoldDB" id="A0A0F6QV89"/>
<proteinExistence type="predicted"/>
<protein>
    <submittedName>
        <fullName evidence="1">Glutaredoxin-like protein</fullName>
    </submittedName>
</protein>
<accession>A0A0F6QV89</accession>
<evidence type="ECO:0000313" key="2">
    <source>
        <dbReference type="Proteomes" id="UP000033566"/>
    </source>
</evidence>
<name>A0A0F6QV89_9CORY</name>
<dbReference type="Gene3D" id="3.40.30.10">
    <property type="entry name" value="Glutaredoxin"/>
    <property type="match status" value="1"/>
</dbReference>
<dbReference type="InterPro" id="IPR036249">
    <property type="entry name" value="Thioredoxin-like_sf"/>
</dbReference>
<dbReference type="OrthoDB" id="8991911at2"/>
<keyword evidence="2" id="KW-1185">Reference proteome</keyword>
<dbReference type="RefSeq" id="WP_035107098.1">
    <property type="nucleotide sequence ID" value="NZ_CP011311.1"/>
</dbReference>
<evidence type="ECO:0000313" key="1">
    <source>
        <dbReference type="EMBL" id="AKE38707.1"/>
    </source>
</evidence>
<dbReference type="EMBL" id="CP011311">
    <property type="protein sequence ID" value="AKE38707.1"/>
    <property type="molecule type" value="Genomic_DNA"/>
</dbReference>